<evidence type="ECO:0000313" key="1">
    <source>
        <dbReference type="EMBL" id="GGR29220.1"/>
    </source>
</evidence>
<comment type="caution">
    <text evidence="1">The sequence shown here is derived from an EMBL/GenBank/DDBJ whole genome shotgun (WGS) entry which is preliminary data.</text>
</comment>
<proteinExistence type="predicted"/>
<sequence length="60" mass="6329">MRSSEARRTVESMKVTIIATNPSSGEAVVVEADGADEQTATAAAKAQIPEGWKAVSIRRV</sequence>
<reference evidence="1" key="2">
    <citation type="submission" date="2020-09" db="EMBL/GenBank/DDBJ databases">
        <authorList>
            <person name="Sun Q."/>
            <person name="Ohkuma M."/>
        </authorList>
    </citation>
    <scope>NUCLEOTIDE SEQUENCE</scope>
    <source>
        <strain evidence="1">JCM 3346</strain>
    </source>
</reference>
<gene>
    <name evidence="1" type="ORF">GCM10010196_23880</name>
</gene>
<dbReference type="AlphaFoldDB" id="A0A918CKX9"/>
<name>A0A918CKX9_AGRME</name>
<dbReference type="EMBL" id="BMRJ01000002">
    <property type="protein sequence ID" value="GGR29220.1"/>
    <property type="molecule type" value="Genomic_DNA"/>
</dbReference>
<reference evidence="1" key="1">
    <citation type="journal article" date="2014" name="Int. J. Syst. Evol. Microbiol.">
        <title>Complete genome sequence of Corynebacterium casei LMG S-19264T (=DSM 44701T), isolated from a smear-ripened cheese.</title>
        <authorList>
            <consortium name="US DOE Joint Genome Institute (JGI-PGF)"/>
            <person name="Walter F."/>
            <person name="Albersmeier A."/>
            <person name="Kalinowski J."/>
            <person name="Ruckert C."/>
        </authorList>
    </citation>
    <scope>NUCLEOTIDE SEQUENCE</scope>
    <source>
        <strain evidence="1">JCM 3346</strain>
    </source>
</reference>
<organism evidence="1 2">
    <name type="scientific">Agromyces mediolanus</name>
    <name type="common">Corynebacterium mediolanum</name>
    <dbReference type="NCBI Taxonomy" id="41986"/>
    <lineage>
        <taxon>Bacteria</taxon>
        <taxon>Bacillati</taxon>
        <taxon>Actinomycetota</taxon>
        <taxon>Actinomycetes</taxon>
        <taxon>Micrococcales</taxon>
        <taxon>Microbacteriaceae</taxon>
        <taxon>Agromyces</taxon>
    </lineage>
</organism>
<keyword evidence="2" id="KW-1185">Reference proteome</keyword>
<accession>A0A918CKX9</accession>
<dbReference type="Proteomes" id="UP000610303">
    <property type="component" value="Unassembled WGS sequence"/>
</dbReference>
<evidence type="ECO:0000313" key="2">
    <source>
        <dbReference type="Proteomes" id="UP000610303"/>
    </source>
</evidence>
<protein>
    <submittedName>
        <fullName evidence="1">Uncharacterized protein</fullName>
    </submittedName>
</protein>